<accession>A0A4Q0AFV4</accession>
<reference evidence="1" key="1">
    <citation type="submission" date="2019-01" db="EMBL/GenBank/DDBJ databases">
        <title>Genomic signatures and co-occurrence patterns of the ultra-small Saccharimodia (Patescibacteria phylum) suggest a symbiotic lifestyle.</title>
        <authorList>
            <person name="Lemos L."/>
            <person name="Medeiros J."/>
            <person name="Andreote F."/>
            <person name="Fernandes G."/>
            <person name="Varani A."/>
            <person name="Oliveira G."/>
            <person name="Pylro V."/>
        </authorList>
    </citation>
    <scope>NUCLEOTIDE SEQUENCE [LARGE SCALE GENOMIC DNA]</scope>
    <source>
        <strain evidence="1">AMD01</strain>
    </source>
</reference>
<dbReference type="AlphaFoldDB" id="A0A4Q0AFV4"/>
<keyword evidence="2" id="KW-1185">Reference proteome</keyword>
<gene>
    <name evidence="1" type="ORF">EOT04_03180</name>
</gene>
<comment type="caution">
    <text evidence="1">The sequence shown here is derived from an EMBL/GenBank/DDBJ whole genome shotgun (WGS) entry which is preliminary data.</text>
</comment>
<evidence type="ECO:0000313" key="2">
    <source>
        <dbReference type="Proteomes" id="UP000289269"/>
    </source>
</evidence>
<organism evidence="1 2">
    <name type="scientific">Candidatus Chaera renei</name>
    <dbReference type="NCBI Taxonomy" id="2506947"/>
    <lineage>
        <taxon>Bacteria</taxon>
        <taxon>Candidatus Saccharimonadota</taxon>
        <taxon>Candidatus Saccharimonadia</taxon>
        <taxon>Candidatus Saccharimonadales</taxon>
        <taxon>Candidatus Saccharimonadaceae</taxon>
        <taxon>Candidatus Chaera</taxon>
    </lineage>
</organism>
<protein>
    <submittedName>
        <fullName evidence="1">Uncharacterized protein</fullName>
    </submittedName>
</protein>
<name>A0A4Q0AFV4_9BACT</name>
<proteinExistence type="predicted"/>
<dbReference type="EMBL" id="SCKW01000041">
    <property type="protein sequence ID" value="RWZ78045.1"/>
    <property type="molecule type" value="Genomic_DNA"/>
</dbReference>
<dbReference type="Proteomes" id="UP000289269">
    <property type="component" value="Unassembled WGS sequence"/>
</dbReference>
<sequence length="241" mass="26209">MAVERFHQDDVARELHEIGIFWATVKGGYKEAQTSYARALERIERSGLDEVSAKVQSARIIRDGAFADARQAAAERSLAPLDKSEEALRSSLKLISLLYDMYPSTRFSPEAWRFLSSEYGATVSMLGRAATLRAVIAPGDNHGRESLDQAAKNYWTAHEEYLKKGSNRYYEASNGVNAARNEVLAGRLSNAAAWLVRASSSAAVAGLADRPNFKNAFATVTARLPGLTSKQAAAASVVARP</sequence>
<evidence type="ECO:0000313" key="1">
    <source>
        <dbReference type="EMBL" id="RWZ78045.1"/>
    </source>
</evidence>